<dbReference type="Proteomes" id="UP001528411">
    <property type="component" value="Unassembled WGS sequence"/>
</dbReference>
<dbReference type="SUPFAM" id="SSF56436">
    <property type="entry name" value="C-type lectin-like"/>
    <property type="match status" value="1"/>
</dbReference>
<proteinExistence type="predicted"/>
<evidence type="ECO:0000313" key="3">
    <source>
        <dbReference type="Proteomes" id="UP001528411"/>
    </source>
</evidence>
<dbReference type="PANTHER" id="PTHR23150">
    <property type="entry name" value="SULFATASE MODIFYING FACTOR 1, 2"/>
    <property type="match status" value="1"/>
</dbReference>
<dbReference type="InterPro" id="IPR051043">
    <property type="entry name" value="Sulfatase_Mod_Factor_Kinase"/>
</dbReference>
<feature type="domain" description="Sulfatase-modifying factor enzyme-like" evidence="1">
    <location>
        <begin position="64"/>
        <end position="240"/>
    </location>
</feature>
<dbReference type="InterPro" id="IPR016187">
    <property type="entry name" value="CTDL_fold"/>
</dbReference>
<dbReference type="Gene3D" id="3.90.1580.10">
    <property type="entry name" value="paralog of FGE (formylglycine-generating enzyme)"/>
    <property type="match status" value="1"/>
</dbReference>
<keyword evidence="3" id="KW-1185">Reference proteome</keyword>
<gene>
    <name evidence="2" type="ORF">PN838_20605</name>
</gene>
<dbReference type="EMBL" id="JAQOMS010000002">
    <property type="protein sequence ID" value="MDC2890703.1"/>
    <property type="molecule type" value="Genomic_DNA"/>
</dbReference>
<accession>A0ABT5FHP2</accession>
<comment type="caution">
    <text evidence="2">The sequence shown here is derived from an EMBL/GenBank/DDBJ whole genome shotgun (WGS) entry which is preliminary data.</text>
</comment>
<sequence length="242" mass="26993">MSAAQTPAEYTVIESNEMAINADRGLKRVAPKSVAFGNKPSVLDEFEANRTEQTNKQIVESMLRAMVRFEGGSLELGSNQFGKESKPVIVTSVEAFSIMSHEVTNEMYLLCVDSESCVLDSVKRSSLDALRPVESVSYEQITKQFIPWLNGLSDIKFRLPTELEWEYAAKFGVDDPFNEKLLLGEIEANCADCFGKSFGRRTAPVMSYSPSISGVFDLLGNVSEWTASCWTPNYQQQYYGDL</sequence>
<organism evidence="2 3">
    <name type="scientific">Psychrosphaera algicola</name>
    <dbReference type="NCBI Taxonomy" id="3023714"/>
    <lineage>
        <taxon>Bacteria</taxon>
        <taxon>Pseudomonadati</taxon>
        <taxon>Pseudomonadota</taxon>
        <taxon>Gammaproteobacteria</taxon>
        <taxon>Alteromonadales</taxon>
        <taxon>Pseudoalteromonadaceae</taxon>
        <taxon>Psychrosphaera</taxon>
    </lineage>
</organism>
<dbReference type="RefSeq" id="WP_272181819.1">
    <property type="nucleotide sequence ID" value="NZ_JAQOMS010000002.1"/>
</dbReference>
<reference evidence="2 3" key="1">
    <citation type="submission" date="2023-01" db="EMBL/GenBank/DDBJ databases">
        <title>Psychrosphaera sp. nov., isolated from marine algae.</title>
        <authorList>
            <person name="Bayburt H."/>
            <person name="Choi B.J."/>
            <person name="Kim J.M."/>
            <person name="Choi D.G."/>
            <person name="Jeon C.O."/>
        </authorList>
    </citation>
    <scope>NUCLEOTIDE SEQUENCE [LARGE SCALE GENOMIC DNA]</scope>
    <source>
        <strain evidence="2 3">G1-22</strain>
    </source>
</reference>
<dbReference type="InterPro" id="IPR042095">
    <property type="entry name" value="SUMF_sf"/>
</dbReference>
<evidence type="ECO:0000313" key="2">
    <source>
        <dbReference type="EMBL" id="MDC2890703.1"/>
    </source>
</evidence>
<dbReference type="Pfam" id="PF03781">
    <property type="entry name" value="FGE-sulfatase"/>
    <property type="match status" value="1"/>
</dbReference>
<dbReference type="PANTHER" id="PTHR23150:SF19">
    <property type="entry name" value="FORMYLGLYCINE-GENERATING ENZYME"/>
    <property type="match status" value="1"/>
</dbReference>
<name>A0ABT5FHP2_9GAMM</name>
<evidence type="ECO:0000259" key="1">
    <source>
        <dbReference type="Pfam" id="PF03781"/>
    </source>
</evidence>
<protein>
    <submittedName>
        <fullName evidence="2">SUMF1/EgtB/PvdO family nonheme iron enzyme</fullName>
    </submittedName>
</protein>
<dbReference type="InterPro" id="IPR005532">
    <property type="entry name" value="SUMF_dom"/>
</dbReference>